<keyword evidence="1" id="KW-0812">Transmembrane</keyword>
<evidence type="ECO:0000313" key="3">
    <source>
        <dbReference type="Proteomes" id="UP001201812"/>
    </source>
</evidence>
<feature type="transmembrane region" description="Helical" evidence="1">
    <location>
        <begin position="62"/>
        <end position="86"/>
    </location>
</feature>
<proteinExistence type="predicted"/>
<gene>
    <name evidence="2" type="ORF">DdX_20272</name>
</gene>
<dbReference type="Proteomes" id="UP001201812">
    <property type="component" value="Unassembled WGS sequence"/>
</dbReference>
<feature type="transmembrane region" description="Helical" evidence="1">
    <location>
        <begin position="196"/>
        <end position="216"/>
    </location>
</feature>
<comment type="caution">
    <text evidence="2">The sequence shown here is derived from an EMBL/GenBank/DDBJ whole genome shotgun (WGS) entry which is preliminary data.</text>
</comment>
<accession>A0AAD4MHG9</accession>
<sequence length="233" mass="26216">MGIHGTCMGSGLGDRIGNIGFLADLDRFFGHFRSDPSTPHNADLNSRRQRPLGHANTYDVTAMYWLGMHLSNSLAVLPVLIFFLTLDRCLALNFPLLYSRQMYKWTAVNAIVITVLVYVLSTTFSLLELPLQYSKVKTCSVFTCVLLKFNLLPQFIYKVGFGMANLLLSIYFLWVTRPSVCEESIITGEPLAKYTGLFAAVFVSIDSALCGMYYLIMLTRRNVVESFNSDVMQ</sequence>
<organism evidence="2 3">
    <name type="scientific">Ditylenchus destructor</name>
    <dbReference type="NCBI Taxonomy" id="166010"/>
    <lineage>
        <taxon>Eukaryota</taxon>
        <taxon>Metazoa</taxon>
        <taxon>Ecdysozoa</taxon>
        <taxon>Nematoda</taxon>
        <taxon>Chromadorea</taxon>
        <taxon>Rhabditida</taxon>
        <taxon>Tylenchina</taxon>
        <taxon>Tylenchomorpha</taxon>
        <taxon>Sphaerularioidea</taxon>
        <taxon>Anguinidae</taxon>
        <taxon>Anguininae</taxon>
        <taxon>Ditylenchus</taxon>
    </lineage>
</organism>
<reference evidence="2" key="1">
    <citation type="submission" date="2022-01" db="EMBL/GenBank/DDBJ databases">
        <title>Genome Sequence Resource for Two Populations of Ditylenchus destructor, the Migratory Endoparasitic Phytonematode.</title>
        <authorList>
            <person name="Zhang H."/>
            <person name="Lin R."/>
            <person name="Xie B."/>
        </authorList>
    </citation>
    <scope>NUCLEOTIDE SEQUENCE</scope>
    <source>
        <strain evidence="2">BazhouSP</strain>
    </source>
</reference>
<feature type="transmembrane region" description="Helical" evidence="1">
    <location>
        <begin position="155"/>
        <end position="175"/>
    </location>
</feature>
<protein>
    <submittedName>
        <fullName evidence="2">Uncharacterized protein</fullName>
    </submittedName>
</protein>
<keyword evidence="3" id="KW-1185">Reference proteome</keyword>
<keyword evidence="1" id="KW-0472">Membrane</keyword>
<dbReference type="EMBL" id="JAKKPZ010000545">
    <property type="protein sequence ID" value="KAI1694159.1"/>
    <property type="molecule type" value="Genomic_DNA"/>
</dbReference>
<dbReference type="AlphaFoldDB" id="A0AAD4MHG9"/>
<name>A0AAD4MHG9_9BILA</name>
<evidence type="ECO:0000313" key="2">
    <source>
        <dbReference type="EMBL" id="KAI1694159.1"/>
    </source>
</evidence>
<feature type="transmembrane region" description="Helical" evidence="1">
    <location>
        <begin position="107"/>
        <end position="127"/>
    </location>
</feature>
<keyword evidence="1" id="KW-1133">Transmembrane helix</keyword>
<evidence type="ECO:0000256" key="1">
    <source>
        <dbReference type="SAM" id="Phobius"/>
    </source>
</evidence>